<dbReference type="CDD" id="cd06850">
    <property type="entry name" value="biotinyl_domain"/>
    <property type="match status" value="1"/>
</dbReference>
<dbReference type="InterPro" id="IPR050856">
    <property type="entry name" value="Biotin_carboxylase_complex"/>
</dbReference>
<evidence type="ECO:0000259" key="2">
    <source>
        <dbReference type="PROSITE" id="PS50968"/>
    </source>
</evidence>
<dbReference type="InterPro" id="IPR001882">
    <property type="entry name" value="Biotin_BS"/>
</dbReference>
<dbReference type="GO" id="GO:0005739">
    <property type="term" value="C:mitochondrion"/>
    <property type="evidence" value="ECO:0007669"/>
    <property type="project" value="TreeGrafter"/>
</dbReference>
<keyword evidence="1" id="KW-0092">Biotin</keyword>
<dbReference type="Gene3D" id="2.40.50.100">
    <property type="match status" value="1"/>
</dbReference>
<evidence type="ECO:0000256" key="1">
    <source>
        <dbReference type="ARBA" id="ARBA00023267"/>
    </source>
</evidence>
<name>A0A914L2Z0_MELIC</name>
<accession>A0A914L2Z0</accession>
<dbReference type="Pfam" id="PF00364">
    <property type="entry name" value="Biotin_lipoyl"/>
    <property type="match status" value="1"/>
</dbReference>
<organism evidence="3 4">
    <name type="scientific">Meloidogyne incognita</name>
    <name type="common">Southern root-knot nematode worm</name>
    <name type="synonym">Oxyuris incognita</name>
    <dbReference type="NCBI Taxonomy" id="6306"/>
    <lineage>
        <taxon>Eukaryota</taxon>
        <taxon>Metazoa</taxon>
        <taxon>Ecdysozoa</taxon>
        <taxon>Nematoda</taxon>
        <taxon>Chromadorea</taxon>
        <taxon>Rhabditida</taxon>
        <taxon>Tylenchina</taxon>
        <taxon>Tylenchomorpha</taxon>
        <taxon>Tylenchoidea</taxon>
        <taxon>Meloidogynidae</taxon>
        <taxon>Meloidogyninae</taxon>
        <taxon>Meloidogyne</taxon>
        <taxon>Meloidogyne incognita group</taxon>
    </lineage>
</organism>
<sequence>MPGIVEKLLVNVGDKVEKNQSLVALNAMKMEYLIRAPFDAIVDSINCSVGQSVPKNFCLVNLKKIDEE</sequence>
<feature type="domain" description="Lipoyl-binding" evidence="2">
    <location>
        <begin position="1"/>
        <end position="63"/>
    </location>
</feature>
<dbReference type="AlphaFoldDB" id="A0A914L2Z0"/>
<dbReference type="InterPro" id="IPR000089">
    <property type="entry name" value="Biotin_lipoyl"/>
</dbReference>
<dbReference type="SUPFAM" id="SSF51230">
    <property type="entry name" value="Single hybrid motif"/>
    <property type="match status" value="1"/>
</dbReference>
<proteinExistence type="predicted"/>
<reference evidence="4" key="1">
    <citation type="submission" date="2022-11" db="UniProtKB">
        <authorList>
            <consortium name="WormBaseParasite"/>
        </authorList>
    </citation>
    <scope>IDENTIFICATION</scope>
</reference>
<keyword evidence="3" id="KW-1185">Reference proteome</keyword>
<evidence type="ECO:0000313" key="3">
    <source>
        <dbReference type="Proteomes" id="UP000887563"/>
    </source>
</evidence>
<dbReference type="GO" id="GO:0004485">
    <property type="term" value="F:methylcrotonoyl-CoA carboxylase activity"/>
    <property type="evidence" value="ECO:0007669"/>
    <property type="project" value="TreeGrafter"/>
</dbReference>
<dbReference type="Proteomes" id="UP000887563">
    <property type="component" value="Unplaced"/>
</dbReference>
<dbReference type="PROSITE" id="PS50968">
    <property type="entry name" value="BIOTINYL_LIPOYL"/>
    <property type="match status" value="1"/>
</dbReference>
<dbReference type="PANTHER" id="PTHR18866:SF33">
    <property type="entry name" value="METHYLCROTONOYL-COA CARBOXYLASE SUBUNIT ALPHA, MITOCHONDRIAL-RELATED"/>
    <property type="match status" value="1"/>
</dbReference>
<dbReference type="InterPro" id="IPR011053">
    <property type="entry name" value="Single_hybrid_motif"/>
</dbReference>
<dbReference type="WBParaSite" id="Minc3s00231g08141">
    <property type="protein sequence ID" value="Minc3s00231g08141"/>
    <property type="gene ID" value="Minc3s00231g08141"/>
</dbReference>
<dbReference type="PROSITE" id="PS00188">
    <property type="entry name" value="BIOTIN"/>
    <property type="match status" value="1"/>
</dbReference>
<evidence type="ECO:0000313" key="4">
    <source>
        <dbReference type="WBParaSite" id="Minc3s00231g08141"/>
    </source>
</evidence>
<dbReference type="PANTHER" id="PTHR18866">
    <property type="entry name" value="CARBOXYLASE:PYRUVATE/ACETYL-COA/PROPIONYL-COA CARBOXYLASE"/>
    <property type="match status" value="1"/>
</dbReference>
<protein>
    <submittedName>
        <fullName evidence="4">Lipoyl-binding domain-containing protein</fullName>
    </submittedName>
</protein>